<feature type="domain" description="UFSP1/2/DUB catalytic" evidence="6">
    <location>
        <begin position="400"/>
        <end position="582"/>
    </location>
</feature>
<accession>A0A8D8U5V8</accession>
<evidence type="ECO:0000256" key="3">
    <source>
        <dbReference type="ARBA" id="ARBA00022786"/>
    </source>
</evidence>
<evidence type="ECO:0000256" key="4">
    <source>
        <dbReference type="ARBA" id="ARBA00022801"/>
    </source>
</evidence>
<evidence type="ECO:0000259" key="8">
    <source>
        <dbReference type="Pfam" id="PF26560"/>
    </source>
</evidence>
<dbReference type="GO" id="GO:0071567">
    <property type="term" value="F:deUFMylase activity"/>
    <property type="evidence" value="ECO:0007669"/>
    <property type="project" value="TreeGrafter"/>
</dbReference>
<dbReference type="GO" id="GO:0006508">
    <property type="term" value="P:proteolysis"/>
    <property type="evidence" value="ECO:0007669"/>
    <property type="project" value="UniProtKB-KW"/>
</dbReference>
<dbReference type="Pfam" id="PF20908">
    <property type="entry name" value="UfSP2_N"/>
    <property type="match status" value="1"/>
</dbReference>
<dbReference type="Pfam" id="PF26560">
    <property type="entry name" value="UFSP2_MPN_insect"/>
    <property type="match status" value="1"/>
</dbReference>
<evidence type="ECO:0000313" key="9">
    <source>
        <dbReference type="EMBL" id="CAG6697856.1"/>
    </source>
</evidence>
<dbReference type="PANTHER" id="PTHR48153:SF2">
    <property type="entry name" value="UFM1-SPECIFIC PROTEASE 2"/>
    <property type="match status" value="1"/>
</dbReference>
<evidence type="ECO:0000259" key="7">
    <source>
        <dbReference type="Pfam" id="PF20908"/>
    </source>
</evidence>
<dbReference type="InterPro" id="IPR058757">
    <property type="entry name" value="UFSP2_MPN_N"/>
</dbReference>
<proteinExistence type="inferred from homology"/>
<comment type="similarity">
    <text evidence="1">Belongs to the peptidase C78 family.</text>
</comment>
<evidence type="ECO:0000256" key="1">
    <source>
        <dbReference type="ARBA" id="ARBA00008552"/>
    </source>
</evidence>
<evidence type="ECO:0000259" key="6">
    <source>
        <dbReference type="Pfam" id="PF07910"/>
    </source>
</evidence>
<dbReference type="PANTHER" id="PTHR48153">
    <property type="entry name" value="UFM1-SPECIFIC PROTEASE 2"/>
    <property type="match status" value="1"/>
</dbReference>
<protein>
    <submittedName>
        <fullName evidence="9">Probable Ufm1-specific protease 2</fullName>
    </submittedName>
</protein>
<feature type="domain" description="UFSP2 second" evidence="7">
    <location>
        <begin position="227"/>
        <end position="370"/>
    </location>
</feature>
<dbReference type="InterPro" id="IPR038765">
    <property type="entry name" value="Papain-like_cys_pep_sf"/>
</dbReference>
<evidence type="ECO:0000256" key="5">
    <source>
        <dbReference type="ARBA" id="ARBA00022807"/>
    </source>
</evidence>
<sequence length="590" mass="67201">MAPKLRIISRLIERLEKVKNLGQIGGLYGVQNQDTVYLVGFHLRPDLSEIKPEENEDLNNVVEYDFGDLNYPTEIDLYGIVWFCETNAEPGKEDKIKQHANDVFVTDNPVYIKVIPLQPLKTLVLLNDSFEEIPYIEISLDEFHDVFTYVRLIGSIPLVCDTDAEAITQHFDNLRKKVSKGDSIIYKASTQKSKDHFIFAQTNHNNKSLTVNDLIQAQVGRKPTGKDHMLPLTIQFLLRISKDKLDKEPMNPAPSMTIHRGNVRAFDTRLNIDSLAVIPRGKKCSDIYIQLAACLSTRIKHLKKLLVKDSRSTLVSHHFFPPSMDHFITLLYFNRTSDAELVSYRELIHKRLCLSMDKPQFRRGNAHTFNTTLISPTSSHTILRDVHIGLNKSGVNGSLSLVRGHYQYYHYRQQGENDDGWGCAYRSLQSLYSWFLLEGFTSKPVPSIREIQETLVYIQDKPPKFLGSKDWIGSTEVSFVLDTLLGVTCRILSVQANETLDCRVPELCSHFETHGTPVMIGGGVLAHTILGVEYDKEQDAAKFLVLDPHYSGEENLQVIQSKGWCGWKTANFWKKGTFYNMCLPMKKSCV</sequence>
<keyword evidence="3" id="KW-0833">Ubl conjugation pathway</keyword>
<dbReference type="InterPro" id="IPR049387">
    <property type="entry name" value="UFSP2-like_2nd"/>
</dbReference>
<dbReference type="GO" id="GO:0005783">
    <property type="term" value="C:endoplasmic reticulum"/>
    <property type="evidence" value="ECO:0007669"/>
    <property type="project" value="TreeGrafter"/>
</dbReference>
<dbReference type="Pfam" id="PF07910">
    <property type="entry name" value="Peptidase_C78"/>
    <property type="match status" value="1"/>
</dbReference>
<feature type="domain" description="UFSP2 N-terminal MPN-like" evidence="8">
    <location>
        <begin position="1"/>
        <end position="143"/>
    </location>
</feature>
<dbReference type="AlphaFoldDB" id="A0A8D8U5V8"/>
<dbReference type="Gene3D" id="3.90.70.130">
    <property type="match status" value="1"/>
</dbReference>
<name>A0A8D8U5V8_9HEMI</name>
<dbReference type="EMBL" id="HBUF01335079">
    <property type="protein sequence ID" value="CAG6697856.1"/>
    <property type="molecule type" value="Transcribed_RNA"/>
</dbReference>
<keyword evidence="5" id="KW-0788">Thiol protease</keyword>
<keyword evidence="2 9" id="KW-0645">Protease</keyword>
<reference evidence="9" key="1">
    <citation type="submission" date="2021-05" db="EMBL/GenBank/DDBJ databases">
        <authorList>
            <person name="Alioto T."/>
            <person name="Alioto T."/>
            <person name="Gomez Garrido J."/>
        </authorList>
    </citation>
    <scope>NUCLEOTIDE SEQUENCE</scope>
</reference>
<dbReference type="GO" id="GO:0005634">
    <property type="term" value="C:nucleus"/>
    <property type="evidence" value="ECO:0007669"/>
    <property type="project" value="TreeGrafter"/>
</dbReference>
<evidence type="ECO:0000256" key="2">
    <source>
        <dbReference type="ARBA" id="ARBA00022670"/>
    </source>
</evidence>
<dbReference type="SUPFAM" id="SSF54001">
    <property type="entry name" value="Cysteine proteinases"/>
    <property type="match status" value="1"/>
</dbReference>
<dbReference type="InterPro" id="IPR012462">
    <property type="entry name" value="UFSP1/2_DUB_cat"/>
</dbReference>
<keyword evidence="4" id="KW-0378">Hydrolase</keyword>
<organism evidence="9">
    <name type="scientific">Cacopsylla melanoneura</name>
    <dbReference type="NCBI Taxonomy" id="428564"/>
    <lineage>
        <taxon>Eukaryota</taxon>
        <taxon>Metazoa</taxon>
        <taxon>Ecdysozoa</taxon>
        <taxon>Arthropoda</taxon>
        <taxon>Hexapoda</taxon>
        <taxon>Insecta</taxon>
        <taxon>Pterygota</taxon>
        <taxon>Neoptera</taxon>
        <taxon>Paraneoptera</taxon>
        <taxon>Hemiptera</taxon>
        <taxon>Sternorrhyncha</taxon>
        <taxon>Psylloidea</taxon>
        <taxon>Psyllidae</taxon>
        <taxon>Psyllinae</taxon>
        <taxon>Cacopsylla</taxon>
    </lineage>
</organism>